<evidence type="ECO:0000313" key="1">
    <source>
        <dbReference type="EMBL" id="MDQ0231664.1"/>
    </source>
</evidence>
<gene>
    <name evidence="1" type="ORF">J2S19_002948</name>
</gene>
<keyword evidence="2" id="KW-1185">Reference proteome</keyword>
<dbReference type="Proteomes" id="UP001234495">
    <property type="component" value="Unassembled WGS sequence"/>
</dbReference>
<sequence>MKAGYLVGKWVQNKLKSWSQQSVINYLAASVGKTAAKKIVSRVVAVGATAAATYIAGLLGASGTVAGPIGVIVGAATGWL</sequence>
<dbReference type="RefSeq" id="WP_307343003.1">
    <property type="nucleotide sequence ID" value="NZ_JAUSUD010000014.1"/>
</dbReference>
<accession>A0ABT9ZIE0</accession>
<reference evidence="1 2" key="1">
    <citation type="submission" date="2023-07" db="EMBL/GenBank/DDBJ databases">
        <title>Genomic Encyclopedia of Type Strains, Phase IV (KMG-IV): sequencing the most valuable type-strain genomes for metagenomic binning, comparative biology and taxonomic classification.</title>
        <authorList>
            <person name="Goeker M."/>
        </authorList>
    </citation>
    <scope>NUCLEOTIDE SEQUENCE [LARGE SCALE GENOMIC DNA]</scope>
    <source>
        <strain evidence="1 2">DSM 29005</strain>
    </source>
</reference>
<evidence type="ECO:0000313" key="2">
    <source>
        <dbReference type="Proteomes" id="UP001234495"/>
    </source>
</evidence>
<proteinExistence type="predicted"/>
<organism evidence="1 2">
    <name type="scientific">Metabacillus malikii</name>
    <dbReference type="NCBI Taxonomy" id="1504265"/>
    <lineage>
        <taxon>Bacteria</taxon>
        <taxon>Bacillati</taxon>
        <taxon>Bacillota</taxon>
        <taxon>Bacilli</taxon>
        <taxon>Bacillales</taxon>
        <taxon>Bacillaceae</taxon>
        <taxon>Metabacillus</taxon>
    </lineage>
</organism>
<dbReference type="EMBL" id="JAUSUD010000014">
    <property type="protein sequence ID" value="MDQ0231664.1"/>
    <property type="molecule type" value="Genomic_DNA"/>
</dbReference>
<comment type="caution">
    <text evidence="1">The sequence shown here is derived from an EMBL/GenBank/DDBJ whole genome shotgun (WGS) entry which is preliminary data.</text>
</comment>
<protein>
    <submittedName>
        <fullName evidence="1">Uncharacterized protein</fullName>
    </submittedName>
</protein>
<name>A0ABT9ZIE0_9BACI</name>